<dbReference type="GO" id="GO:0003723">
    <property type="term" value="F:RNA binding"/>
    <property type="evidence" value="ECO:0007669"/>
    <property type="project" value="InterPro"/>
</dbReference>
<feature type="repeat" description="PPR" evidence="3">
    <location>
        <begin position="379"/>
        <end position="413"/>
    </location>
</feature>
<keyword evidence="1" id="KW-0677">Repeat</keyword>
<organism evidence="4 5">
    <name type="scientific">Paspalum notatum var. saurae</name>
    <dbReference type="NCBI Taxonomy" id="547442"/>
    <lineage>
        <taxon>Eukaryota</taxon>
        <taxon>Viridiplantae</taxon>
        <taxon>Streptophyta</taxon>
        <taxon>Embryophyta</taxon>
        <taxon>Tracheophyta</taxon>
        <taxon>Spermatophyta</taxon>
        <taxon>Magnoliopsida</taxon>
        <taxon>Liliopsida</taxon>
        <taxon>Poales</taxon>
        <taxon>Poaceae</taxon>
        <taxon>PACMAD clade</taxon>
        <taxon>Panicoideae</taxon>
        <taxon>Andropogonodae</taxon>
        <taxon>Paspaleae</taxon>
        <taxon>Paspalinae</taxon>
        <taxon>Paspalum</taxon>
    </lineage>
</organism>
<evidence type="ECO:0000256" key="1">
    <source>
        <dbReference type="ARBA" id="ARBA00022737"/>
    </source>
</evidence>
<dbReference type="Gene3D" id="1.25.40.10">
    <property type="entry name" value="Tetratricopeptide repeat domain"/>
    <property type="match status" value="4"/>
</dbReference>
<dbReference type="Pfam" id="PF13041">
    <property type="entry name" value="PPR_2"/>
    <property type="match status" value="2"/>
</dbReference>
<dbReference type="InterPro" id="IPR046960">
    <property type="entry name" value="PPR_At4g14850-like_plant"/>
</dbReference>
<evidence type="ECO:0000313" key="5">
    <source>
        <dbReference type="Proteomes" id="UP001341281"/>
    </source>
</evidence>
<dbReference type="Pfam" id="PF01535">
    <property type="entry name" value="PPR"/>
    <property type="match status" value="5"/>
</dbReference>
<protein>
    <recommendedName>
        <fullName evidence="6">Pentatricopeptide repeat-containing protein</fullName>
    </recommendedName>
</protein>
<dbReference type="InterPro" id="IPR011990">
    <property type="entry name" value="TPR-like_helical_dom_sf"/>
</dbReference>
<keyword evidence="2" id="KW-0809">Transit peptide</keyword>
<dbReference type="FunFam" id="1.25.40.10:FF:000927">
    <property type="entry name" value="Pentatricopeptide repeat-containing protein"/>
    <property type="match status" value="1"/>
</dbReference>
<keyword evidence="5" id="KW-1185">Reference proteome</keyword>
<dbReference type="NCBIfam" id="TIGR00756">
    <property type="entry name" value="PPR"/>
    <property type="match status" value="6"/>
</dbReference>
<name>A0AAQ3WK86_PASNO</name>
<feature type="repeat" description="PPR" evidence="3">
    <location>
        <begin position="151"/>
        <end position="185"/>
    </location>
</feature>
<sequence length="690" mass="76154">MPSPAPSHPRRRSPPPATVLLPRLRVAVGPTSPCRLLLQSMALVLTSGLSASHPALASRLLNSLLPHVPAGRLPALLRLLPRDHLTLLLLSSAKHRHARSLPAACALHALAVSFGHLPSDLRLANSLLSLYLSLGSPASARRLFADIPSPDTVTWNILLRACLRMGLLPEARRLFDEMPDRDLVSYNSMLSGYAAEGDMVSARELFDGMPGRDVVTWNSMLGGYTQHGDMESAKKVFDAMPVRDVVSWNSMLDGYAQAGDIKMARMVFDGMPRRSTVSWNVVLALYAKVKDWRECLGLFDAMMAVGENKPNEKTLVSVLTACGNLGDLERGRWVHGLVRKRWDILVPDVLLLTALLTMYAKCGAMGTAEEIFNSMSEKSAASWNSMIIGYGLHGHSEKALELFMEMEKNGPQPNETTFICILSSCAHGGLVLEGWWCFDRMVRFYNIEPKAEHFGCMMDLLGRAGLLRDSHQLINGLQAKVSPALWGALISASRTQDSSKLGEIVGKKLIEMKPTEFSSYVLLSNIYAADGRWDDVEKVRKVMKEKLVEKDVGMSLVGSSGSHPVAEDGISFQQNSVMLSMLGEMGVHDSGESMPSPSGFTEKLDCQIWIKYGYRQLFRIYLNEYQHHISNLEYMVGSENSESDTDHILTLQTDHTDRYNPVCNARADSPISGSAHQIIVHAVYAMQCKS</sequence>
<dbReference type="InterPro" id="IPR002885">
    <property type="entry name" value="PPR_rpt"/>
</dbReference>
<proteinExistence type="predicted"/>
<dbReference type="PROSITE" id="PS51375">
    <property type="entry name" value="PPR"/>
    <property type="match status" value="4"/>
</dbReference>
<dbReference type="GO" id="GO:0009451">
    <property type="term" value="P:RNA modification"/>
    <property type="evidence" value="ECO:0007669"/>
    <property type="project" value="InterPro"/>
</dbReference>
<gene>
    <name evidence="4" type="ORF">U9M48_013941</name>
</gene>
<dbReference type="InterPro" id="IPR046848">
    <property type="entry name" value="E_motif"/>
</dbReference>
<dbReference type="EMBL" id="CP144747">
    <property type="protein sequence ID" value="WVZ64431.1"/>
    <property type="molecule type" value="Genomic_DNA"/>
</dbReference>
<evidence type="ECO:0000256" key="2">
    <source>
        <dbReference type="ARBA" id="ARBA00022946"/>
    </source>
</evidence>
<dbReference type="SUPFAM" id="SSF48452">
    <property type="entry name" value="TPR-like"/>
    <property type="match status" value="1"/>
</dbReference>
<dbReference type="PANTHER" id="PTHR47926">
    <property type="entry name" value="PENTATRICOPEPTIDE REPEAT-CONTAINING PROTEIN"/>
    <property type="match status" value="1"/>
</dbReference>
<feature type="repeat" description="PPR" evidence="3">
    <location>
        <begin position="275"/>
        <end position="309"/>
    </location>
</feature>
<evidence type="ECO:0000313" key="4">
    <source>
        <dbReference type="EMBL" id="WVZ64431.1"/>
    </source>
</evidence>
<evidence type="ECO:0008006" key="6">
    <source>
        <dbReference type="Google" id="ProtNLM"/>
    </source>
</evidence>
<dbReference type="PANTHER" id="PTHR47926:SF485">
    <property type="entry name" value="REPEAT-LIKE SUPERFAMILY PROTEIN, PUTATIVE-RELATED"/>
    <property type="match status" value="1"/>
</dbReference>
<dbReference type="FunFam" id="1.25.40.10:FF:001454">
    <property type="entry name" value="Pentatricopeptide repeat-containing protein chloroplastic"/>
    <property type="match status" value="1"/>
</dbReference>
<feature type="repeat" description="PPR" evidence="3">
    <location>
        <begin position="213"/>
        <end position="247"/>
    </location>
</feature>
<dbReference type="AlphaFoldDB" id="A0AAQ3WK86"/>
<dbReference type="Proteomes" id="UP001341281">
    <property type="component" value="Chromosome 03"/>
</dbReference>
<reference evidence="4 5" key="1">
    <citation type="submission" date="2024-02" db="EMBL/GenBank/DDBJ databases">
        <title>High-quality chromosome-scale genome assembly of Pensacola bahiagrass (Paspalum notatum Flugge var. saurae).</title>
        <authorList>
            <person name="Vega J.M."/>
            <person name="Podio M."/>
            <person name="Orjuela J."/>
            <person name="Siena L.A."/>
            <person name="Pessino S.C."/>
            <person name="Combes M.C."/>
            <person name="Mariac C."/>
            <person name="Albertini E."/>
            <person name="Pupilli F."/>
            <person name="Ortiz J.P.A."/>
            <person name="Leblanc O."/>
        </authorList>
    </citation>
    <scope>NUCLEOTIDE SEQUENCE [LARGE SCALE GENOMIC DNA]</scope>
    <source>
        <strain evidence="4">R1</strain>
        <tissue evidence="4">Leaf</tissue>
    </source>
</reference>
<evidence type="ECO:0000256" key="3">
    <source>
        <dbReference type="PROSITE-ProRule" id="PRU00708"/>
    </source>
</evidence>
<accession>A0AAQ3WK86</accession>
<dbReference type="FunFam" id="1.25.40.10:FF:000804">
    <property type="entry name" value="Pentatricopeptide repeat-containing protein, chloroplastic"/>
    <property type="match status" value="1"/>
</dbReference>
<dbReference type="Pfam" id="PF20431">
    <property type="entry name" value="E_motif"/>
    <property type="match status" value="1"/>
</dbReference>